<name>A0A495DM01_9PROT</name>
<proteinExistence type="predicted"/>
<reference evidence="2 3" key="1">
    <citation type="submission" date="2018-10" db="EMBL/GenBank/DDBJ databases">
        <title>Genomic Encyclopedia of Type Strains, Phase IV (KMG-IV): sequencing the most valuable type-strain genomes for metagenomic binning, comparative biology and taxonomic classification.</title>
        <authorList>
            <person name="Goeker M."/>
        </authorList>
    </citation>
    <scope>NUCLEOTIDE SEQUENCE [LARGE SCALE GENOMIC DNA]</scope>
    <source>
        <strain evidence="2 3">DSM 4734</strain>
    </source>
</reference>
<feature type="transmembrane region" description="Helical" evidence="1">
    <location>
        <begin position="45"/>
        <end position="68"/>
    </location>
</feature>
<keyword evidence="1" id="KW-0812">Transmembrane</keyword>
<dbReference type="Proteomes" id="UP000273675">
    <property type="component" value="Unassembled WGS sequence"/>
</dbReference>
<organism evidence="2 3">
    <name type="scientific">Maricaulis maris</name>
    <dbReference type="NCBI Taxonomy" id="74318"/>
    <lineage>
        <taxon>Bacteria</taxon>
        <taxon>Pseudomonadati</taxon>
        <taxon>Pseudomonadota</taxon>
        <taxon>Alphaproteobacteria</taxon>
        <taxon>Maricaulales</taxon>
        <taxon>Maricaulaceae</taxon>
        <taxon>Maricaulis</taxon>
    </lineage>
</organism>
<dbReference type="EMBL" id="RBIM01000001">
    <property type="protein sequence ID" value="RKR03953.1"/>
    <property type="molecule type" value="Genomic_DNA"/>
</dbReference>
<feature type="transmembrane region" description="Helical" evidence="1">
    <location>
        <begin position="80"/>
        <end position="102"/>
    </location>
</feature>
<dbReference type="AlphaFoldDB" id="A0A495DM01"/>
<dbReference type="OrthoDB" id="8447559at2"/>
<evidence type="ECO:0000256" key="1">
    <source>
        <dbReference type="SAM" id="Phobius"/>
    </source>
</evidence>
<dbReference type="RefSeq" id="WP_121209820.1">
    <property type="nucleotide sequence ID" value="NZ_RBIM01000001.1"/>
</dbReference>
<evidence type="ECO:0000313" key="2">
    <source>
        <dbReference type="EMBL" id="RKR03953.1"/>
    </source>
</evidence>
<keyword evidence="1" id="KW-1133">Transmembrane helix</keyword>
<dbReference type="InterPro" id="IPR046659">
    <property type="entry name" value="DUF6768"/>
</dbReference>
<dbReference type="Pfam" id="PF20556">
    <property type="entry name" value="DUF6768"/>
    <property type="match status" value="1"/>
</dbReference>
<gene>
    <name evidence="2" type="ORF">C7435_0396</name>
</gene>
<keyword evidence="1" id="KW-0472">Membrane</keyword>
<protein>
    <submittedName>
        <fullName evidence="2">Uncharacterized protein</fullName>
    </submittedName>
</protein>
<sequence length="129" mass="14385">MTNRTEDLDRLILESLDADDRAILGELSEEPGYFAQAFGLFRGKLAWVMWIAYIVNIIGAGLAIFAAWKMFQTTDPVMTIRWGVGVVVAVNVGLFMKGGLGLQMQNNRILRELKRVELQLARGQARASV</sequence>
<accession>A0A495DM01</accession>
<comment type="caution">
    <text evidence="2">The sequence shown here is derived from an EMBL/GenBank/DDBJ whole genome shotgun (WGS) entry which is preliminary data.</text>
</comment>
<evidence type="ECO:0000313" key="3">
    <source>
        <dbReference type="Proteomes" id="UP000273675"/>
    </source>
</evidence>